<dbReference type="Proteomes" id="UP000214760">
    <property type="component" value="Unassembled WGS sequence"/>
</dbReference>
<organism evidence="1 2">
    <name type="scientific">[Clostridium] aminophilum</name>
    <dbReference type="NCBI Taxonomy" id="1526"/>
    <lineage>
        <taxon>Bacteria</taxon>
        <taxon>Bacillati</taxon>
        <taxon>Bacillota</taxon>
        <taxon>Clostridia</taxon>
        <taxon>Lachnospirales</taxon>
        <taxon>Lachnospiraceae</taxon>
    </lineage>
</organism>
<dbReference type="EMBL" id="FOZC01000010">
    <property type="protein sequence ID" value="SFR81373.1"/>
    <property type="molecule type" value="Genomic_DNA"/>
</dbReference>
<name>A0A1I6JQY7_9FIRM</name>
<gene>
    <name evidence="1" type="ORF">SAMN02910262_01811</name>
</gene>
<accession>A0A1I6JQY7</accession>
<dbReference type="AlphaFoldDB" id="A0A1I6JQY7"/>
<evidence type="ECO:0000313" key="1">
    <source>
        <dbReference type="EMBL" id="SFR81373.1"/>
    </source>
</evidence>
<proteinExistence type="predicted"/>
<sequence length="56" mass="6324">MVSDISIIPADGSWSTLLRKESAPDDRVNVTESKKTVLNTFAAVIEKKKWLNYNDK</sequence>
<reference evidence="1 2" key="1">
    <citation type="submission" date="2016-10" db="EMBL/GenBank/DDBJ databases">
        <authorList>
            <person name="de Groot N.N."/>
        </authorList>
    </citation>
    <scope>NUCLEOTIDE SEQUENCE [LARGE SCALE GENOMIC DNA]</scope>
    <source>
        <strain evidence="1 2">F</strain>
    </source>
</reference>
<evidence type="ECO:0000313" key="2">
    <source>
        <dbReference type="Proteomes" id="UP000214760"/>
    </source>
</evidence>
<protein>
    <submittedName>
        <fullName evidence="1">Uncharacterized protein</fullName>
    </submittedName>
</protein>